<keyword evidence="9" id="KW-0809">Transit peptide</keyword>
<comment type="catalytic activity">
    <reaction evidence="22">
        <text>dodecanoyl-CoA + H2O = dodecanoate + CoA + H(+)</text>
        <dbReference type="Rhea" id="RHEA:30135"/>
        <dbReference type="ChEBI" id="CHEBI:15377"/>
        <dbReference type="ChEBI" id="CHEBI:15378"/>
        <dbReference type="ChEBI" id="CHEBI:18262"/>
        <dbReference type="ChEBI" id="CHEBI:57287"/>
        <dbReference type="ChEBI" id="CHEBI:57375"/>
    </reaction>
    <physiologicalReaction direction="left-to-right" evidence="22">
        <dbReference type="Rhea" id="RHEA:30136"/>
    </physiologicalReaction>
</comment>
<comment type="catalytic activity">
    <reaction evidence="21">
        <text>decanoyl-CoA + H2O = decanoate + CoA + H(+)</text>
        <dbReference type="Rhea" id="RHEA:40059"/>
        <dbReference type="ChEBI" id="CHEBI:15377"/>
        <dbReference type="ChEBI" id="CHEBI:15378"/>
        <dbReference type="ChEBI" id="CHEBI:27689"/>
        <dbReference type="ChEBI" id="CHEBI:57287"/>
        <dbReference type="ChEBI" id="CHEBI:61430"/>
    </reaction>
    <physiologicalReaction direction="left-to-right" evidence="21">
        <dbReference type="Rhea" id="RHEA:40060"/>
    </physiologicalReaction>
</comment>
<evidence type="ECO:0000256" key="4">
    <source>
        <dbReference type="ARBA" id="ARBA00022475"/>
    </source>
</evidence>
<comment type="caution">
    <text evidence="25">The sequence shown here is derived from an EMBL/GenBank/DDBJ whole genome shotgun (WGS) entry which is preliminary data.</text>
</comment>
<keyword evidence="26" id="KW-1185">Reference proteome</keyword>
<evidence type="ECO:0000256" key="1">
    <source>
        <dbReference type="ARBA" id="ARBA00004170"/>
    </source>
</evidence>
<comment type="catalytic activity">
    <reaction evidence="19">
        <text>octanoyl-CoA + H2O = octanoate + CoA + H(+)</text>
        <dbReference type="Rhea" id="RHEA:30143"/>
        <dbReference type="ChEBI" id="CHEBI:15377"/>
        <dbReference type="ChEBI" id="CHEBI:15378"/>
        <dbReference type="ChEBI" id="CHEBI:25646"/>
        <dbReference type="ChEBI" id="CHEBI:57287"/>
        <dbReference type="ChEBI" id="CHEBI:57386"/>
    </reaction>
    <physiologicalReaction direction="left-to-right" evidence="19">
        <dbReference type="Rhea" id="RHEA:30144"/>
    </physiologicalReaction>
</comment>
<comment type="catalytic activity">
    <reaction evidence="14">
        <text>(9Z)-octadecenoyl-CoA + H2O = (9Z)-octadecenoate + CoA + H(+)</text>
        <dbReference type="Rhea" id="RHEA:40139"/>
        <dbReference type="ChEBI" id="CHEBI:15377"/>
        <dbReference type="ChEBI" id="CHEBI:15378"/>
        <dbReference type="ChEBI" id="CHEBI:30823"/>
        <dbReference type="ChEBI" id="CHEBI:57287"/>
        <dbReference type="ChEBI" id="CHEBI:57387"/>
    </reaction>
    <physiologicalReaction direction="left-to-right" evidence="14">
        <dbReference type="Rhea" id="RHEA:40140"/>
    </physiologicalReaction>
</comment>
<evidence type="ECO:0000256" key="15">
    <source>
        <dbReference type="ARBA" id="ARBA00038456"/>
    </source>
</evidence>
<evidence type="ECO:0000256" key="12">
    <source>
        <dbReference type="ARBA" id="ARBA00023273"/>
    </source>
</evidence>
<dbReference type="PANTHER" id="PTHR12418:SF19">
    <property type="entry name" value="ACYL-COENZYME A THIOESTERASE THEM4"/>
    <property type="match status" value="1"/>
</dbReference>
<dbReference type="InterPro" id="IPR052365">
    <property type="entry name" value="THEM4/THEM5_acyl-CoA_thioest"/>
</dbReference>
<dbReference type="AlphaFoldDB" id="A0A5D0MKI2"/>
<dbReference type="GO" id="GO:0005737">
    <property type="term" value="C:cytoplasm"/>
    <property type="evidence" value="ECO:0007669"/>
    <property type="project" value="UniProtKB-SubCell"/>
</dbReference>
<evidence type="ECO:0000256" key="17">
    <source>
        <dbReference type="ARBA" id="ARBA00040123"/>
    </source>
</evidence>
<accession>A0A5D0MKI2</accession>
<keyword evidence="10" id="KW-0443">Lipid metabolism</keyword>
<dbReference type="CDD" id="cd03443">
    <property type="entry name" value="PaaI_thioesterase"/>
    <property type="match status" value="1"/>
</dbReference>
<keyword evidence="8" id="KW-0276">Fatty acid metabolism</keyword>
<evidence type="ECO:0000256" key="2">
    <source>
        <dbReference type="ARBA" id="ARBA00004496"/>
    </source>
</evidence>
<evidence type="ECO:0000256" key="9">
    <source>
        <dbReference type="ARBA" id="ARBA00022946"/>
    </source>
</evidence>
<comment type="catalytic activity">
    <reaction evidence="23">
        <text>tetradecanoyl-CoA + H2O = tetradecanoate + CoA + H(+)</text>
        <dbReference type="Rhea" id="RHEA:40119"/>
        <dbReference type="ChEBI" id="CHEBI:15377"/>
        <dbReference type="ChEBI" id="CHEBI:15378"/>
        <dbReference type="ChEBI" id="CHEBI:30807"/>
        <dbReference type="ChEBI" id="CHEBI:57287"/>
        <dbReference type="ChEBI" id="CHEBI:57385"/>
    </reaction>
    <physiologicalReaction direction="left-to-right" evidence="23">
        <dbReference type="Rhea" id="RHEA:40120"/>
    </physiologicalReaction>
</comment>
<comment type="similarity">
    <text evidence="15">Belongs to the THEM4/THEM5 thioesterase family.</text>
</comment>
<dbReference type="InterPro" id="IPR006683">
    <property type="entry name" value="Thioestr_dom"/>
</dbReference>
<evidence type="ECO:0000256" key="7">
    <source>
        <dbReference type="ARBA" id="ARBA00022801"/>
    </source>
</evidence>
<dbReference type="InterPro" id="IPR029069">
    <property type="entry name" value="HotDog_dom_sf"/>
</dbReference>
<evidence type="ECO:0000259" key="24">
    <source>
        <dbReference type="Pfam" id="PF03061"/>
    </source>
</evidence>
<dbReference type="Pfam" id="PF03061">
    <property type="entry name" value="4HBT"/>
    <property type="match status" value="1"/>
</dbReference>
<evidence type="ECO:0000313" key="26">
    <source>
        <dbReference type="Proteomes" id="UP000324143"/>
    </source>
</evidence>
<proteinExistence type="inferred from homology"/>
<keyword evidence="12" id="KW-0966">Cell projection</keyword>
<reference evidence="25" key="1">
    <citation type="submission" date="2019-08" db="EMBL/GenBank/DDBJ databases">
        <title>Genomic characterization of a novel candidate phylum (ARYD3) from a high temperature, high salinity tertiary oil reservoir in north central Oklahoma, USA.</title>
        <authorList>
            <person name="Youssef N.H."/>
            <person name="Yadav A."/>
            <person name="Elshahed M.S."/>
        </authorList>
    </citation>
    <scope>NUCLEOTIDE SEQUENCE [LARGE SCALE GENOMIC DNA]</scope>
    <source>
        <strain evidence="25">ARYD3</strain>
    </source>
</reference>
<gene>
    <name evidence="25" type="ORF">FXF47_02280</name>
</gene>
<evidence type="ECO:0000256" key="8">
    <source>
        <dbReference type="ARBA" id="ARBA00022832"/>
    </source>
</evidence>
<evidence type="ECO:0000256" key="11">
    <source>
        <dbReference type="ARBA" id="ARBA00023136"/>
    </source>
</evidence>
<evidence type="ECO:0000256" key="6">
    <source>
        <dbReference type="ARBA" id="ARBA00022703"/>
    </source>
</evidence>
<comment type="catalytic activity">
    <reaction evidence="20">
        <text>hexadecanoyl-CoA + H2O = hexadecanoate + CoA + H(+)</text>
        <dbReference type="Rhea" id="RHEA:16645"/>
        <dbReference type="ChEBI" id="CHEBI:7896"/>
        <dbReference type="ChEBI" id="CHEBI:15377"/>
        <dbReference type="ChEBI" id="CHEBI:15378"/>
        <dbReference type="ChEBI" id="CHEBI:57287"/>
        <dbReference type="ChEBI" id="CHEBI:57379"/>
        <dbReference type="EC" id="3.1.2.2"/>
    </reaction>
    <physiologicalReaction direction="left-to-right" evidence="20">
        <dbReference type="Rhea" id="RHEA:16646"/>
    </physiologicalReaction>
</comment>
<keyword evidence="11" id="KW-0472">Membrane</keyword>
<evidence type="ECO:0000256" key="23">
    <source>
        <dbReference type="ARBA" id="ARBA00048180"/>
    </source>
</evidence>
<evidence type="ECO:0000256" key="22">
    <source>
        <dbReference type="ARBA" id="ARBA00048074"/>
    </source>
</evidence>
<evidence type="ECO:0000256" key="19">
    <source>
        <dbReference type="ARBA" id="ARBA00047588"/>
    </source>
</evidence>
<dbReference type="PANTHER" id="PTHR12418">
    <property type="entry name" value="ACYL-COENZYME A THIOESTERASE THEM4"/>
    <property type="match status" value="1"/>
</dbReference>
<evidence type="ECO:0000256" key="16">
    <source>
        <dbReference type="ARBA" id="ARBA00038848"/>
    </source>
</evidence>
<feature type="domain" description="Thioesterase" evidence="24">
    <location>
        <begin position="42"/>
        <end position="111"/>
    </location>
</feature>
<dbReference type="GO" id="GO:0016020">
    <property type="term" value="C:membrane"/>
    <property type="evidence" value="ECO:0007669"/>
    <property type="project" value="UniProtKB-SubCell"/>
</dbReference>
<evidence type="ECO:0000313" key="25">
    <source>
        <dbReference type="EMBL" id="TYB31718.1"/>
    </source>
</evidence>
<dbReference type="EMBL" id="VSIX01000029">
    <property type="protein sequence ID" value="TYB31718.1"/>
    <property type="molecule type" value="Genomic_DNA"/>
</dbReference>
<keyword evidence="7" id="KW-0378">Hydrolase</keyword>
<evidence type="ECO:0000256" key="10">
    <source>
        <dbReference type="ARBA" id="ARBA00023098"/>
    </source>
</evidence>
<dbReference type="GO" id="GO:0006631">
    <property type="term" value="P:fatty acid metabolic process"/>
    <property type="evidence" value="ECO:0007669"/>
    <property type="project" value="UniProtKB-KW"/>
</dbReference>
<evidence type="ECO:0000256" key="18">
    <source>
        <dbReference type="ARBA" id="ARBA00043210"/>
    </source>
</evidence>
<keyword evidence="5" id="KW-0963">Cytoplasm</keyword>
<comment type="subcellular location">
    <subcellularLocation>
        <location evidence="3">Cell projection</location>
        <location evidence="3">Ruffle membrane</location>
    </subcellularLocation>
    <subcellularLocation>
        <location evidence="2">Cytoplasm</location>
    </subcellularLocation>
    <subcellularLocation>
        <location evidence="1">Membrane</location>
        <topology evidence="1">Peripheral membrane protein</topology>
    </subcellularLocation>
</comment>
<dbReference type="EC" id="3.1.2.2" evidence="16"/>
<evidence type="ECO:0000256" key="14">
    <source>
        <dbReference type="ARBA" id="ARBA00037002"/>
    </source>
</evidence>
<dbReference type="Proteomes" id="UP000324143">
    <property type="component" value="Unassembled WGS sequence"/>
</dbReference>
<evidence type="ECO:0000256" key="21">
    <source>
        <dbReference type="ARBA" id="ARBA00047969"/>
    </source>
</evidence>
<sequence>MSNNCFVCGKNNSDGMKVEFVLEDKKAYSELILDRRFEGWKGIVHGGILATLLDEVMAKACIAAGYEAVTTNIETKFKKQVEVNEQIYLEGKVVKKRKKLLYTEATIKINDKIHVKANARFWIKSKL</sequence>
<protein>
    <recommendedName>
        <fullName evidence="17">Acyl-coenzyme A thioesterase THEM4</fullName>
        <ecNumber evidence="16">3.1.2.2</ecNumber>
    </recommendedName>
    <alternativeName>
        <fullName evidence="18">Thioesterase superfamily member 4</fullName>
    </alternativeName>
</protein>
<evidence type="ECO:0000256" key="20">
    <source>
        <dbReference type="ARBA" id="ARBA00047734"/>
    </source>
</evidence>
<name>A0A5D0MKI2_9BACT</name>
<dbReference type="Gene3D" id="3.10.129.10">
    <property type="entry name" value="Hotdog Thioesterase"/>
    <property type="match status" value="1"/>
</dbReference>
<dbReference type="GO" id="GO:0016787">
    <property type="term" value="F:hydrolase activity"/>
    <property type="evidence" value="ECO:0007669"/>
    <property type="project" value="UniProtKB-KW"/>
</dbReference>
<evidence type="ECO:0000256" key="13">
    <source>
        <dbReference type="ARBA" id="ARBA00035852"/>
    </source>
</evidence>
<keyword evidence="4" id="KW-1003">Cell membrane</keyword>
<comment type="catalytic activity">
    <reaction evidence="13">
        <text>(5Z,8Z,11Z,14Z)-eicosatetraenoyl-CoA + H2O = (5Z,8Z,11Z,14Z)-eicosatetraenoate + CoA + H(+)</text>
        <dbReference type="Rhea" id="RHEA:40151"/>
        <dbReference type="ChEBI" id="CHEBI:15377"/>
        <dbReference type="ChEBI" id="CHEBI:15378"/>
        <dbReference type="ChEBI" id="CHEBI:32395"/>
        <dbReference type="ChEBI" id="CHEBI:57287"/>
        <dbReference type="ChEBI" id="CHEBI:57368"/>
    </reaction>
    <physiologicalReaction direction="left-to-right" evidence="13">
        <dbReference type="Rhea" id="RHEA:40152"/>
    </physiologicalReaction>
</comment>
<organism evidence="25 26">
    <name type="scientific">Candidatus Mcinerneyibacterium aminivorans</name>
    <dbReference type="NCBI Taxonomy" id="2703815"/>
    <lineage>
        <taxon>Bacteria</taxon>
        <taxon>Candidatus Macinerneyibacteriota</taxon>
        <taxon>Candidatus Mcinerneyibacteria</taxon>
        <taxon>Candidatus Mcinerneyibacteriales</taxon>
        <taxon>Candidatus Mcinerneyibacteriaceae</taxon>
        <taxon>Candidatus Mcinerneyibacterium</taxon>
    </lineage>
</organism>
<evidence type="ECO:0000256" key="5">
    <source>
        <dbReference type="ARBA" id="ARBA00022490"/>
    </source>
</evidence>
<dbReference type="SUPFAM" id="SSF54637">
    <property type="entry name" value="Thioesterase/thiol ester dehydrase-isomerase"/>
    <property type="match status" value="1"/>
</dbReference>
<evidence type="ECO:0000256" key="3">
    <source>
        <dbReference type="ARBA" id="ARBA00004632"/>
    </source>
</evidence>
<keyword evidence="6" id="KW-0053">Apoptosis</keyword>